<dbReference type="PATRIC" id="fig|742738.3.peg.2693"/>
<accession>A0A096DAU9</accession>
<evidence type="ECO:0000313" key="2">
    <source>
        <dbReference type="EMBL" id="KGF54659.1"/>
    </source>
</evidence>
<dbReference type="InterPro" id="IPR033932">
    <property type="entry name" value="YtcJ-like"/>
</dbReference>
<dbReference type="CDD" id="cd01300">
    <property type="entry name" value="YtcJ_like"/>
    <property type="match status" value="1"/>
</dbReference>
<dbReference type="AlphaFoldDB" id="A0A096DAU9"/>
<evidence type="ECO:0000313" key="3">
    <source>
        <dbReference type="Proteomes" id="UP000029585"/>
    </source>
</evidence>
<dbReference type="Proteomes" id="UP000029585">
    <property type="component" value="Unassembled WGS sequence"/>
</dbReference>
<dbReference type="Pfam" id="PF07969">
    <property type="entry name" value="Amidohydro_3"/>
    <property type="match status" value="1"/>
</dbReference>
<dbReference type="eggNOG" id="COG1574">
    <property type="taxonomic scope" value="Bacteria"/>
</dbReference>
<dbReference type="RefSeq" id="WP_044941839.1">
    <property type="nucleotide sequence ID" value="NZ_KN174164.1"/>
</dbReference>
<dbReference type="Gene3D" id="3.20.20.140">
    <property type="entry name" value="Metal-dependent hydrolases"/>
    <property type="match status" value="1"/>
</dbReference>
<feature type="domain" description="Amidohydrolase 3" evidence="1">
    <location>
        <begin position="51"/>
        <end position="541"/>
    </location>
</feature>
<keyword evidence="3" id="KW-1185">Reference proteome</keyword>
<sequence>MLLLTNGTIATMDPARPMAEAAVVDGAYFAYVGGRADAEDFARRFSRGAWETLDLQGRFVMPGFNDSHLHFIHYVKTKLSVNLFGCTSLAEVQERLRGGLAGLEAGSGRWLLGEGWNQEQFTGERRFPTRRELDQVSTEYPILILRSCFHVGALNSRALELLHINRDTVGHYGAFAEVDETGAPNGVVKENVLDDIKAAIPSVGLRPLLEQVVQSQHDLLAEGLTSIQSDDFKYAPDEEPYALMDGLRELAERGALKLRFAEQALLTEPETLEEFFTRGGACFGGGDRFRISTVKLLADGSLGARTAFLREPYSDAPDTCGLPIYPEQAQLDRLVVTAHRHNMAVAIHAIGDGAAEMVLNAFQRARAELPWLHPRHGMVHCQILSEGQLRRMAELDVTAFVQPVFINGDMHIAPGRLGGNRLAHSYAWGDMERLGLHMAFGTDCPVERFHPLEGVYCAVTRRDFTGNGPFLPEQALTPYQALYAYTAGGAYASGEERIKGRIRSGLLADFLLVDRNLLTCPPEELLSARVLRTYVGGACVFRDPSF</sequence>
<dbReference type="InterPro" id="IPR011059">
    <property type="entry name" value="Metal-dep_hydrolase_composite"/>
</dbReference>
<dbReference type="Gene3D" id="2.30.40.10">
    <property type="entry name" value="Urease, subunit C, domain 1"/>
    <property type="match status" value="1"/>
</dbReference>
<dbReference type="EMBL" id="ADLO01000082">
    <property type="protein sequence ID" value="KGF54659.1"/>
    <property type="molecule type" value="Genomic_DNA"/>
</dbReference>
<dbReference type="SUPFAM" id="SSF51338">
    <property type="entry name" value="Composite domain of metallo-dependent hydrolases"/>
    <property type="match status" value="1"/>
</dbReference>
<proteinExistence type="predicted"/>
<dbReference type="Gene3D" id="3.10.310.70">
    <property type="match status" value="1"/>
</dbReference>
<dbReference type="InterPro" id="IPR032466">
    <property type="entry name" value="Metal_Hydrolase"/>
</dbReference>
<evidence type="ECO:0000259" key="1">
    <source>
        <dbReference type="Pfam" id="PF07969"/>
    </source>
</evidence>
<reference evidence="2 3" key="1">
    <citation type="submission" date="2011-08" db="EMBL/GenBank/DDBJ databases">
        <title>The Genome Sequence of Clostridium orbiscindens 1_3_50AFAA.</title>
        <authorList>
            <consortium name="The Broad Institute Genome Sequencing Platform"/>
            <person name="Earl A."/>
            <person name="Ward D."/>
            <person name="Feldgarden M."/>
            <person name="Gevers D."/>
            <person name="Daigneault M."/>
            <person name="Strauss J."/>
            <person name="Allen-Vercoe E."/>
            <person name="Young S.K."/>
            <person name="Zeng Q."/>
            <person name="Gargeya S."/>
            <person name="Fitzgerald M."/>
            <person name="Haas B."/>
            <person name="Abouelleil A."/>
            <person name="Alvarado L."/>
            <person name="Arachchi H.M."/>
            <person name="Berlin A."/>
            <person name="Brown A."/>
            <person name="Chapman S.B."/>
            <person name="Chen Z."/>
            <person name="Dunbar C."/>
            <person name="Freedman E."/>
            <person name="Gearin G."/>
            <person name="Gellesch M."/>
            <person name="Goldberg J."/>
            <person name="Griggs A."/>
            <person name="Gujja S."/>
            <person name="Heiman D."/>
            <person name="Howarth C."/>
            <person name="Larson L."/>
            <person name="Lui A."/>
            <person name="MacDonald P.J.P."/>
            <person name="Montmayeur A."/>
            <person name="Murphy C."/>
            <person name="Neiman D."/>
            <person name="Pearson M."/>
            <person name="Priest M."/>
            <person name="Roberts A."/>
            <person name="Saif S."/>
            <person name="Shea T."/>
            <person name="Shenoy N."/>
            <person name="Sisk P."/>
            <person name="Stolte C."/>
            <person name="Sykes S."/>
            <person name="Wortman J."/>
            <person name="Nusbaum C."/>
            <person name="Birren B."/>
        </authorList>
    </citation>
    <scope>NUCLEOTIDE SEQUENCE [LARGE SCALE GENOMIC DNA]</scope>
    <source>
        <strain evidence="2 3">1_3_50AFAA</strain>
    </source>
</reference>
<dbReference type="InterPro" id="IPR013108">
    <property type="entry name" value="Amidohydro_3"/>
</dbReference>
<dbReference type="SUPFAM" id="SSF51556">
    <property type="entry name" value="Metallo-dependent hydrolases"/>
    <property type="match status" value="1"/>
</dbReference>
<dbReference type="HOGENOM" id="CLU_009942_1_0_9"/>
<name>A0A096DAU9_FLAPL</name>
<protein>
    <recommendedName>
        <fullName evidence="1">Amidohydrolase 3 domain-containing protein</fullName>
    </recommendedName>
</protein>
<dbReference type="PANTHER" id="PTHR22642">
    <property type="entry name" value="IMIDAZOLONEPROPIONASE"/>
    <property type="match status" value="1"/>
</dbReference>
<organism evidence="2 3">
    <name type="scientific">Flavonifractor plautii 1_3_50AFAA</name>
    <dbReference type="NCBI Taxonomy" id="742738"/>
    <lineage>
        <taxon>Bacteria</taxon>
        <taxon>Bacillati</taxon>
        <taxon>Bacillota</taxon>
        <taxon>Clostridia</taxon>
        <taxon>Eubacteriales</taxon>
        <taxon>Oscillospiraceae</taxon>
        <taxon>Flavonifractor</taxon>
    </lineage>
</organism>
<comment type="caution">
    <text evidence="2">The sequence shown here is derived from an EMBL/GenBank/DDBJ whole genome shotgun (WGS) entry which is preliminary data.</text>
</comment>
<dbReference type="PANTHER" id="PTHR22642:SF2">
    <property type="entry name" value="PROTEIN LONG AFTER FAR-RED 3"/>
    <property type="match status" value="1"/>
</dbReference>
<dbReference type="GO" id="GO:0016810">
    <property type="term" value="F:hydrolase activity, acting on carbon-nitrogen (but not peptide) bonds"/>
    <property type="evidence" value="ECO:0007669"/>
    <property type="project" value="InterPro"/>
</dbReference>
<gene>
    <name evidence="2" type="ORF">HMPREF9460_02622</name>
</gene>